<evidence type="ECO:0000313" key="3">
    <source>
        <dbReference type="Proteomes" id="UP000789739"/>
    </source>
</evidence>
<evidence type="ECO:0000259" key="1">
    <source>
        <dbReference type="PROSITE" id="PS50195"/>
    </source>
</evidence>
<dbReference type="Pfam" id="PF12828">
    <property type="entry name" value="PXB"/>
    <property type="match status" value="1"/>
</dbReference>
<evidence type="ECO:0000313" key="2">
    <source>
        <dbReference type="EMBL" id="CAG8530043.1"/>
    </source>
</evidence>
<dbReference type="SMART" id="SM00312">
    <property type="entry name" value="PX"/>
    <property type="match status" value="1"/>
</dbReference>
<protein>
    <submittedName>
        <fullName evidence="2">11548_t:CDS:1</fullName>
    </submittedName>
</protein>
<dbReference type="Pfam" id="PF12825">
    <property type="entry name" value="DUF3818"/>
    <property type="match status" value="1"/>
</dbReference>
<organism evidence="2 3">
    <name type="scientific">Paraglomus brasilianum</name>
    <dbReference type="NCBI Taxonomy" id="144538"/>
    <lineage>
        <taxon>Eukaryota</taxon>
        <taxon>Fungi</taxon>
        <taxon>Fungi incertae sedis</taxon>
        <taxon>Mucoromycota</taxon>
        <taxon>Glomeromycotina</taxon>
        <taxon>Glomeromycetes</taxon>
        <taxon>Paraglomerales</taxon>
        <taxon>Paraglomeraceae</taxon>
        <taxon>Paraglomus</taxon>
    </lineage>
</organism>
<sequence>STPLFTPLQEHYLKRELISCQVEKELPSFATESGLSFLGPPFSPETPLTTPSPFLYFIFHNYVLTFPFLRSTSNDFWNKIREFIDQFNSKNISSTVTREEATRRRKLATKFVGHVTLLLNAGIKSTLGQDENLKVSDWLSPKEQQKEKAQVDNSGNTWELNVVGVRIRVEKGKLKEHVHPEYIILTSRSGTEDVFVARRYREFRSLFNKLKDEFSDIDILDLPKKINDTSKIGQLTNRSSVIPKYRYEKNRLNLRVYIRHLLRIKKVAQSKLFQDFLLKDPVELTEKDQKNIAERAELDRIKDERIRAFEMETEKQMEGFYDQIDTVKQELLKCGGLSHFAATIRETAEISQLPSSYQEIIKWGEISFASTLYRVFVGSDTSSATFAKLKNAHSLMPYKAMHGILKISSPLVLMRAMLDLFLAQPFGAKSLIQRMLSTNLNEEIRDMQKKIDMLGSDINDSAICEKLKNYSNSSIKVQKIIKSEADGENAAAIVRAILHTSTLQPQLSPQSLAATQETHMFDNVKKLFFLYLRKHDKEMMVDLLFQGVTGSLFREILAMFYEPLARVYKAANFGDSLSDISNFVNDLIQVVEEVDEKKAANTSTESIVQIFLSLVRRHSQRFYSFVHAIYSHDTAGIFSSLVNWMETILSFARDGLSERIDMGQIARSTLTADEQEKLFSEIEQLIEWHKQRKRCRLDKLRKAVYTQYPAVDDSTPLSSNVIEEIGVDKFVEESMDFMFDSSSGEEDNGDIKSDVDGKYSKAKKDFVTIRKLIEPFVAKVKVAISDTVVY</sequence>
<dbReference type="PANTHER" id="PTHR47185">
    <property type="entry name" value="PX DOMAIN-CONTAINING PROTEIN YPR097W"/>
    <property type="match status" value="1"/>
</dbReference>
<accession>A0A9N9AEG0</accession>
<comment type="caution">
    <text evidence="2">The sequence shown here is derived from an EMBL/GenBank/DDBJ whole genome shotgun (WGS) entry which is preliminary data.</text>
</comment>
<feature type="domain" description="PX" evidence="1">
    <location>
        <begin position="160"/>
        <end position="284"/>
    </location>
</feature>
<dbReference type="InterPro" id="IPR036871">
    <property type="entry name" value="PX_dom_sf"/>
</dbReference>
<dbReference type="Proteomes" id="UP000789739">
    <property type="component" value="Unassembled WGS sequence"/>
</dbReference>
<name>A0A9N9AEG0_9GLOM</name>
<keyword evidence="3" id="KW-1185">Reference proteome</keyword>
<dbReference type="OrthoDB" id="18320at2759"/>
<dbReference type="EMBL" id="CAJVPI010000398">
    <property type="protein sequence ID" value="CAG8530043.1"/>
    <property type="molecule type" value="Genomic_DNA"/>
</dbReference>
<dbReference type="PANTHER" id="PTHR47185:SF1">
    <property type="entry name" value="PX DOMAIN-CONTAINING PROTEIN YPR097W"/>
    <property type="match status" value="1"/>
</dbReference>
<feature type="non-terminal residue" evidence="2">
    <location>
        <position position="790"/>
    </location>
</feature>
<dbReference type="InterPro" id="IPR024555">
    <property type="entry name" value="PX-associated"/>
</dbReference>
<dbReference type="InterPro" id="IPR024554">
    <property type="entry name" value="LEC1-like_C"/>
</dbReference>
<dbReference type="CDD" id="cd06869">
    <property type="entry name" value="PX_UP2_fungi"/>
    <property type="match status" value="1"/>
</dbReference>
<dbReference type="InterPro" id="IPR001683">
    <property type="entry name" value="PX_dom"/>
</dbReference>
<gene>
    <name evidence="2" type="ORF">PBRASI_LOCUS4063</name>
</gene>
<dbReference type="InterPro" id="IPR047168">
    <property type="entry name" value="LEC1-like"/>
</dbReference>
<dbReference type="AlphaFoldDB" id="A0A9N9AEG0"/>
<reference evidence="2" key="1">
    <citation type="submission" date="2021-06" db="EMBL/GenBank/DDBJ databases">
        <authorList>
            <person name="Kallberg Y."/>
            <person name="Tangrot J."/>
            <person name="Rosling A."/>
        </authorList>
    </citation>
    <scope>NUCLEOTIDE SEQUENCE</scope>
    <source>
        <strain evidence="2">BR232B</strain>
    </source>
</reference>
<dbReference type="PROSITE" id="PS50195">
    <property type="entry name" value="PX"/>
    <property type="match status" value="1"/>
</dbReference>
<dbReference type="Gene3D" id="3.30.1520.10">
    <property type="entry name" value="Phox-like domain"/>
    <property type="match status" value="1"/>
</dbReference>
<dbReference type="SUPFAM" id="SSF64268">
    <property type="entry name" value="PX domain"/>
    <property type="match status" value="1"/>
</dbReference>
<dbReference type="GO" id="GO:0035091">
    <property type="term" value="F:phosphatidylinositol binding"/>
    <property type="evidence" value="ECO:0007669"/>
    <property type="project" value="InterPro"/>
</dbReference>
<dbReference type="Pfam" id="PF00787">
    <property type="entry name" value="PX"/>
    <property type="match status" value="1"/>
</dbReference>
<proteinExistence type="predicted"/>